<keyword evidence="6 8" id="KW-0472">Membrane</keyword>
<feature type="transmembrane region" description="Helical" evidence="8">
    <location>
        <begin position="61"/>
        <end position="83"/>
    </location>
</feature>
<accession>A0A8J4V8Z5</accession>
<protein>
    <recommendedName>
        <fullName evidence="7">p22-phox</fullName>
    </recommendedName>
</protein>
<evidence type="ECO:0000313" key="9">
    <source>
        <dbReference type="EMBL" id="KAF2078287.1"/>
    </source>
</evidence>
<evidence type="ECO:0000256" key="7">
    <source>
        <dbReference type="ARBA" id="ARBA00030298"/>
    </source>
</evidence>
<dbReference type="Proteomes" id="UP000695562">
    <property type="component" value="Unassembled WGS sequence"/>
</dbReference>
<reference evidence="9" key="1">
    <citation type="submission" date="2020-01" db="EMBL/GenBank/DDBJ databases">
        <title>Development of genomics and gene disruption for Polysphondylium violaceum indicates a role for the polyketide synthase stlB in stalk morphogenesis.</title>
        <authorList>
            <person name="Narita B."/>
            <person name="Kawabe Y."/>
            <person name="Kin K."/>
            <person name="Saito T."/>
            <person name="Gibbs R."/>
            <person name="Kuspa A."/>
            <person name="Muzny D."/>
            <person name="Queller D."/>
            <person name="Richards S."/>
            <person name="Strassman J."/>
            <person name="Sucgang R."/>
            <person name="Worley K."/>
            <person name="Schaap P."/>
        </authorList>
    </citation>
    <scope>NUCLEOTIDE SEQUENCE</scope>
    <source>
        <strain evidence="9">QSvi11</strain>
    </source>
</reference>
<organism evidence="9 10">
    <name type="scientific">Polysphondylium violaceum</name>
    <dbReference type="NCBI Taxonomy" id="133409"/>
    <lineage>
        <taxon>Eukaryota</taxon>
        <taxon>Amoebozoa</taxon>
        <taxon>Evosea</taxon>
        <taxon>Eumycetozoa</taxon>
        <taxon>Dictyostelia</taxon>
        <taxon>Dictyosteliales</taxon>
        <taxon>Dictyosteliaceae</taxon>
        <taxon>Polysphondylium</taxon>
    </lineage>
</organism>
<feature type="transmembrane region" description="Helical" evidence="8">
    <location>
        <begin position="36"/>
        <end position="54"/>
    </location>
</feature>
<dbReference type="GO" id="GO:0020037">
    <property type="term" value="F:heme binding"/>
    <property type="evidence" value="ECO:0007669"/>
    <property type="project" value="InterPro"/>
</dbReference>
<evidence type="ECO:0000313" key="10">
    <source>
        <dbReference type="Proteomes" id="UP000695562"/>
    </source>
</evidence>
<feature type="transmembrane region" description="Helical" evidence="8">
    <location>
        <begin position="89"/>
        <end position="106"/>
    </location>
</feature>
<keyword evidence="4 8" id="KW-0812">Transmembrane</keyword>
<dbReference type="PROSITE" id="PS51257">
    <property type="entry name" value="PROKAR_LIPOPROTEIN"/>
    <property type="match status" value="1"/>
</dbReference>
<proteinExistence type="inferred from homology"/>
<dbReference type="InterPro" id="IPR007732">
    <property type="entry name" value="Cyt_b558_asu"/>
</dbReference>
<keyword evidence="5 8" id="KW-1133">Transmembrane helix</keyword>
<evidence type="ECO:0000256" key="3">
    <source>
        <dbReference type="ARBA" id="ARBA00022475"/>
    </source>
</evidence>
<dbReference type="AlphaFoldDB" id="A0A8J4V8Z5"/>
<name>A0A8J4V8Z5_9MYCE</name>
<gene>
    <name evidence="9" type="ORF">CYY_000379</name>
</gene>
<sequence>MANFKISNWAAMIGLAACWMLIAGGIMGLWYDRQWVSIYGIAVGGVLIPFFWPFKFLGPLLAVFQQFYVAGFICFALSVITFLEVPTTLGGISLAMAGLVFILSAIKGEKGEYFEKRQ</sequence>
<comment type="similarity">
    <text evidence="2">Belongs to the p22phox family.</text>
</comment>
<dbReference type="EMBL" id="AJWJ01000007">
    <property type="protein sequence ID" value="KAF2078287.1"/>
    <property type="molecule type" value="Genomic_DNA"/>
</dbReference>
<evidence type="ECO:0000256" key="4">
    <source>
        <dbReference type="ARBA" id="ARBA00022692"/>
    </source>
</evidence>
<dbReference type="PANTHER" id="PTHR15168">
    <property type="entry name" value="CYTOCHROME B-245 LIGHT CHAIN"/>
    <property type="match status" value="1"/>
</dbReference>
<evidence type="ECO:0000256" key="5">
    <source>
        <dbReference type="ARBA" id="ARBA00022989"/>
    </source>
</evidence>
<dbReference type="PANTHER" id="PTHR15168:SF0">
    <property type="entry name" value="CYTOCHROME B-245 LIGHT CHAIN"/>
    <property type="match status" value="1"/>
</dbReference>
<evidence type="ECO:0000256" key="6">
    <source>
        <dbReference type="ARBA" id="ARBA00023136"/>
    </source>
</evidence>
<dbReference type="GO" id="GO:0005886">
    <property type="term" value="C:plasma membrane"/>
    <property type="evidence" value="ECO:0007669"/>
    <property type="project" value="UniProtKB-SubCell"/>
</dbReference>
<keyword evidence="10" id="KW-1185">Reference proteome</keyword>
<feature type="transmembrane region" description="Helical" evidence="8">
    <location>
        <begin position="9"/>
        <end position="30"/>
    </location>
</feature>
<comment type="caution">
    <text evidence="9">The sequence shown here is derived from an EMBL/GenBank/DDBJ whole genome shotgun (WGS) entry which is preliminary data.</text>
</comment>
<evidence type="ECO:0000256" key="2">
    <source>
        <dbReference type="ARBA" id="ARBA00010590"/>
    </source>
</evidence>
<evidence type="ECO:0000256" key="8">
    <source>
        <dbReference type="SAM" id="Phobius"/>
    </source>
</evidence>
<comment type="subcellular location">
    <subcellularLocation>
        <location evidence="1">Cell membrane</location>
    </subcellularLocation>
</comment>
<evidence type="ECO:0000256" key="1">
    <source>
        <dbReference type="ARBA" id="ARBA00004236"/>
    </source>
</evidence>
<keyword evidence="3" id="KW-1003">Cell membrane</keyword>
<dbReference type="OrthoDB" id="2445232at2759"/>